<comment type="function">
    <text evidence="1">NDH-1 shuttles electrons from NADH, via FMN and iron-sulfur (Fe-S) centers, to quinones in the respiratory chain. The immediate electron acceptor for the enzyme in this species is believed to be ubiquinone. Couples the redox reaction to proton translocation (for every two electrons transferred, four hydrogen ions are translocated across the cytoplasmic membrane), and thus conserves the redox energy in a proton gradient.</text>
</comment>
<feature type="transmembrane region" description="Helical" evidence="9">
    <location>
        <begin position="29"/>
        <end position="47"/>
    </location>
</feature>
<name>A0ABQ6LQM7_9RHOB</name>
<evidence type="ECO:0000256" key="5">
    <source>
        <dbReference type="ARBA" id="ARBA00022692"/>
    </source>
</evidence>
<feature type="transmembrane region" description="Helical" evidence="9">
    <location>
        <begin position="434"/>
        <end position="454"/>
    </location>
</feature>
<comment type="subcellular location">
    <subcellularLocation>
        <location evidence="2">Cell membrane</location>
        <topology evidence="2">Multi-pass membrane protein</topology>
    </subcellularLocation>
    <subcellularLocation>
        <location evidence="8">Membrane</location>
        <topology evidence="8">Multi-pass membrane protein</topology>
    </subcellularLocation>
</comment>
<feature type="transmembrane region" description="Helical" evidence="9">
    <location>
        <begin position="231"/>
        <end position="249"/>
    </location>
</feature>
<organism evidence="11 12">
    <name type="scientific">Paralimibaculum aggregatum</name>
    <dbReference type="NCBI Taxonomy" id="3036245"/>
    <lineage>
        <taxon>Bacteria</taxon>
        <taxon>Pseudomonadati</taxon>
        <taxon>Pseudomonadota</taxon>
        <taxon>Alphaproteobacteria</taxon>
        <taxon>Rhodobacterales</taxon>
        <taxon>Paracoccaceae</taxon>
        <taxon>Paralimibaculum</taxon>
    </lineage>
</organism>
<dbReference type="PANTHER" id="PTHR42703:SF1">
    <property type="entry name" value="NA(+)_H(+) ANTIPORTER SUBUNIT D1"/>
    <property type="match status" value="1"/>
</dbReference>
<keyword evidence="12" id="KW-1185">Reference proteome</keyword>
<dbReference type="PRINTS" id="PR01434">
    <property type="entry name" value="NADHDHGNASE5"/>
</dbReference>
<dbReference type="EMBL" id="BSYI01000034">
    <property type="protein sequence ID" value="GMG84337.1"/>
    <property type="molecule type" value="Genomic_DNA"/>
</dbReference>
<dbReference type="InterPro" id="IPR001750">
    <property type="entry name" value="ND/Mrp_TM"/>
</dbReference>
<feature type="transmembrane region" description="Helical" evidence="9">
    <location>
        <begin position="261"/>
        <end position="284"/>
    </location>
</feature>
<feature type="transmembrane region" description="Helical" evidence="9">
    <location>
        <begin position="101"/>
        <end position="120"/>
    </location>
</feature>
<feature type="transmembrane region" description="Helical" evidence="9">
    <location>
        <begin position="361"/>
        <end position="380"/>
    </location>
</feature>
<evidence type="ECO:0000256" key="1">
    <source>
        <dbReference type="ARBA" id="ARBA00002378"/>
    </source>
</evidence>
<feature type="domain" description="NADH:quinone oxidoreductase/Mrp antiporter transmembrane" evidence="10">
    <location>
        <begin position="155"/>
        <end position="448"/>
    </location>
</feature>
<evidence type="ECO:0000259" key="10">
    <source>
        <dbReference type="Pfam" id="PF00361"/>
    </source>
</evidence>
<protein>
    <submittedName>
        <fullName evidence="11">Monovalent cation/H+ antiporter subunit D family protein</fullName>
    </submittedName>
</protein>
<dbReference type="PANTHER" id="PTHR42703">
    <property type="entry name" value="NADH DEHYDROGENASE"/>
    <property type="match status" value="1"/>
</dbReference>
<evidence type="ECO:0000256" key="3">
    <source>
        <dbReference type="ARBA" id="ARBA00005346"/>
    </source>
</evidence>
<keyword evidence="5 8" id="KW-0812">Transmembrane</keyword>
<feature type="transmembrane region" description="Helical" evidence="9">
    <location>
        <begin position="304"/>
        <end position="323"/>
    </location>
</feature>
<reference evidence="11 12" key="1">
    <citation type="submission" date="2023-04" db="EMBL/GenBank/DDBJ databases">
        <title>Marinoamorphus aggregata gen. nov., sp. Nov., isolate from tissue of brittle star Ophioplocus japonicus.</title>
        <authorList>
            <person name="Kawano K."/>
            <person name="Sawayama S."/>
            <person name="Nakagawa S."/>
        </authorList>
    </citation>
    <scope>NUCLEOTIDE SEQUENCE [LARGE SCALE GENOMIC DNA]</scope>
    <source>
        <strain evidence="11 12">NKW23</strain>
    </source>
</reference>
<evidence type="ECO:0000256" key="2">
    <source>
        <dbReference type="ARBA" id="ARBA00004651"/>
    </source>
</evidence>
<comment type="caution">
    <text evidence="11">The sequence shown here is derived from an EMBL/GenBank/DDBJ whole genome shotgun (WGS) entry which is preliminary data.</text>
</comment>
<evidence type="ECO:0000256" key="6">
    <source>
        <dbReference type="ARBA" id="ARBA00022989"/>
    </source>
</evidence>
<evidence type="ECO:0000256" key="9">
    <source>
        <dbReference type="SAM" id="Phobius"/>
    </source>
</evidence>
<dbReference type="RefSeq" id="WP_285673367.1">
    <property type="nucleotide sequence ID" value="NZ_BSYI01000034.1"/>
</dbReference>
<evidence type="ECO:0000256" key="7">
    <source>
        <dbReference type="ARBA" id="ARBA00023136"/>
    </source>
</evidence>
<evidence type="ECO:0000313" key="12">
    <source>
        <dbReference type="Proteomes" id="UP001239909"/>
    </source>
</evidence>
<dbReference type="InterPro" id="IPR050586">
    <property type="entry name" value="CPA3_Na-H_Antiporter_D"/>
</dbReference>
<feature type="transmembrane region" description="Helical" evidence="9">
    <location>
        <begin position="132"/>
        <end position="151"/>
    </location>
</feature>
<accession>A0ABQ6LQM7</accession>
<comment type="similarity">
    <text evidence="3">Belongs to the CPA3 antiporters (TC 2.A.63) subunit D family.</text>
</comment>
<feature type="transmembrane region" description="Helical" evidence="9">
    <location>
        <begin position="54"/>
        <end position="81"/>
    </location>
</feature>
<evidence type="ECO:0000256" key="8">
    <source>
        <dbReference type="RuleBase" id="RU000320"/>
    </source>
</evidence>
<keyword evidence="4" id="KW-1003">Cell membrane</keyword>
<dbReference type="Proteomes" id="UP001239909">
    <property type="component" value="Unassembled WGS sequence"/>
</dbReference>
<keyword evidence="7 9" id="KW-0472">Membrane</keyword>
<evidence type="ECO:0000256" key="4">
    <source>
        <dbReference type="ARBA" id="ARBA00022475"/>
    </source>
</evidence>
<keyword evidence="6 9" id="KW-1133">Transmembrane helix</keyword>
<evidence type="ECO:0000313" key="11">
    <source>
        <dbReference type="EMBL" id="GMG84337.1"/>
    </source>
</evidence>
<gene>
    <name evidence="11" type="ORF">LNKW23_35520</name>
</gene>
<feature type="transmembrane region" description="Helical" evidence="9">
    <location>
        <begin position="157"/>
        <end position="177"/>
    </location>
</feature>
<feature type="transmembrane region" description="Helical" evidence="9">
    <location>
        <begin position="330"/>
        <end position="349"/>
    </location>
</feature>
<proteinExistence type="inferred from homology"/>
<dbReference type="Pfam" id="PF00361">
    <property type="entry name" value="Proton_antipo_M"/>
    <property type="match status" value="1"/>
</dbReference>
<sequence length="533" mass="55785">MSLIQAISAAAGGAAAVPAGPALGLIEQLPGLQVALPMLGAVLAALLRPGWLAYAVMLVVALLSPVISFAILHEVLAYGPISYEMGGWEPPVGIEYRIDEANAFLLVLVSIMMAMVTIYAPRATASEIPARLHSWYYAMLLICFCGLQGMAITGDAFNIFVFMEISSLAMYALIAMGKDRRALVAAYQYLVIGTIGATFYVLGIGLAFALTGTLNLVDLAVKLDPVQDSRGALAALAFISVGIGLKLALFPLHLWLPNAYAFAPSVATALIASTATKVAVYILVRFVYSVYGVDISETMAYDTAFVLLLASIAMIAPSLVAVFQSNVKRMLAYSSVAQIGYIMVGVALLNEAGLTGGLSHLFNHAIIKGCLFLAVGCVVYSTGITKIDQMAGLGRTMPLTMGAFVVAGLGLIGVPGTAGFVSKWYLIQGAAEVGYWWLVAAIVIASLIAVFYVGRVVELAWFREARGAAASPRAPAPEMLAVTWALALAVLYFGFQTDISAGVPAQAAEVLLNGYTGGAMPVAETQGGVSLGE</sequence>
<feature type="transmembrane region" description="Helical" evidence="9">
    <location>
        <begin position="189"/>
        <end position="211"/>
    </location>
</feature>
<feature type="transmembrane region" description="Helical" evidence="9">
    <location>
        <begin position="401"/>
        <end position="422"/>
    </location>
</feature>